<evidence type="ECO:0000313" key="4">
    <source>
        <dbReference type="Proteomes" id="UP001444661"/>
    </source>
</evidence>
<proteinExistence type="predicted"/>
<sequence length="240" mass="24264">MKYATAATAATALLPLASAAHVGARESTGLTYQISDLDAGCSPSYGTTYCYYSMTVHKSDNPDFGVGCEAGGESPDGALPASDKAWDCGPYTLTVSKAGDGGLEFLLNEPRKHMAGTFTVRKDELKPKATQNGDGKEGQVWSYREGKPFDVKVESGKEALPPISAAPSGSAAGEHLPTASSASAVSTASSGSASASTTAASSETSASSPSAGPSDKANGATRESAFAGVLFLVGLMALVY</sequence>
<dbReference type="EMBL" id="JAQQWK010000002">
    <property type="protein sequence ID" value="KAK8052408.1"/>
    <property type="molecule type" value="Genomic_DNA"/>
</dbReference>
<keyword evidence="4" id="KW-1185">Reference proteome</keyword>
<evidence type="ECO:0000256" key="1">
    <source>
        <dbReference type="SAM" id="MobiDB-lite"/>
    </source>
</evidence>
<keyword evidence="2" id="KW-0732">Signal</keyword>
<feature type="compositionally biased region" description="Low complexity" evidence="1">
    <location>
        <begin position="160"/>
        <end position="214"/>
    </location>
</feature>
<comment type="caution">
    <text evidence="3">The sequence shown here is derived from an EMBL/GenBank/DDBJ whole genome shotgun (WGS) entry which is preliminary data.</text>
</comment>
<feature type="region of interest" description="Disordered" evidence="1">
    <location>
        <begin position="160"/>
        <end position="219"/>
    </location>
</feature>
<evidence type="ECO:0000313" key="3">
    <source>
        <dbReference type="EMBL" id="KAK8052408.1"/>
    </source>
</evidence>
<evidence type="ECO:0000256" key="2">
    <source>
        <dbReference type="SAM" id="SignalP"/>
    </source>
</evidence>
<name>A0ABR1U0J1_9PEZI</name>
<dbReference type="Proteomes" id="UP001444661">
    <property type="component" value="Unassembled WGS sequence"/>
</dbReference>
<gene>
    <name evidence="3" type="ORF">PG993_003793</name>
</gene>
<reference evidence="3 4" key="1">
    <citation type="submission" date="2023-01" db="EMBL/GenBank/DDBJ databases">
        <title>Analysis of 21 Apiospora genomes using comparative genomics revels a genus with tremendous synthesis potential of carbohydrate active enzymes and secondary metabolites.</title>
        <authorList>
            <person name="Sorensen T."/>
        </authorList>
    </citation>
    <scope>NUCLEOTIDE SEQUENCE [LARGE SCALE GENOMIC DNA]</scope>
    <source>
        <strain evidence="3 4">CBS 33761</strain>
    </source>
</reference>
<feature type="region of interest" description="Disordered" evidence="1">
    <location>
        <begin position="122"/>
        <end position="143"/>
    </location>
</feature>
<protein>
    <recommendedName>
        <fullName evidence="5">Cell wall protein</fullName>
    </recommendedName>
</protein>
<feature type="signal peptide" evidence="2">
    <location>
        <begin position="1"/>
        <end position="19"/>
    </location>
</feature>
<organism evidence="3 4">
    <name type="scientific">Apiospora rasikravindrae</name>
    <dbReference type="NCBI Taxonomy" id="990691"/>
    <lineage>
        <taxon>Eukaryota</taxon>
        <taxon>Fungi</taxon>
        <taxon>Dikarya</taxon>
        <taxon>Ascomycota</taxon>
        <taxon>Pezizomycotina</taxon>
        <taxon>Sordariomycetes</taxon>
        <taxon>Xylariomycetidae</taxon>
        <taxon>Amphisphaeriales</taxon>
        <taxon>Apiosporaceae</taxon>
        <taxon>Apiospora</taxon>
    </lineage>
</organism>
<accession>A0ABR1U0J1</accession>
<feature type="chain" id="PRO_5046893230" description="Cell wall protein" evidence="2">
    <location>
        <begin position="20"/>
        <end position="240"/>
    </location>
</feature>
<evidence type="ECO:0008006" key="5">
    <source>
        <dbReference type="Google" id="ProtNLM"/>
    </source>
</evidence>